<evidence type="ECO:0000313" key="1">
    <source>
        <dbReference type="EMBL" id="BES97949.1"/>
    </source>
</evidence>
<dbReference type="EMBL" id="AP028916">
    <property type="protein sequence ID" value="BES97949.1"/>
    <property type="molecule type" value="Genomic_DNA"/>
</dbReference>
<accession>A0ABN7B2Y5</accession>
<evidence type="ECO:0000313" key="2">
    <source>
        <dbReference type="Proteomes" id="UP001307889"/>
    </source>
</evidence>
<protein>
    <submittedName>
        <fullName evidence="1">Uncharacterized protein</fullName>
    </submittedName>
</protein>
<dbReference type="Proteomes" id="UP001307889">
    <property type="component" value="Chromosome 8"/>
</dbReference>
<proteinExistence type="predicted"/>
<keyword evidence="2" id="KW-1185">Reference proteome</keyword>
<organism evidence="1 2">
    <name type="scientific">Nesidiocoris tenuis</name>
    <dbReference type="NCBI Taxonomy" id="355587"/>
    <lineage>
        <taxon>Eukaryota</taxon>
        <taxon>Metazoa</taxon>
        <taxon>Ecdysozoa</taxon>
        <taxon>Arthropoda</taxon>
        <taxon>Hexapoda</taxon>
        <taxon>Insecta</taxon>
        <taxon>Pterygota</taxon>
        <taxon>Neoptera</taxon>
        <taxon>Paraneoptera</taxon>
        <taxon>Hemiptera</taxon>
        <taxon>Heteroptera</taxon>
        <taxon>Panheteroptera</taxon>
        <taxon>Cimicomorpha</taxon>
        <taxon>Miridae</taxon>
        <taxon>Dicyphina</taxon>
        <taxon>Nesidiocoris</taxon>
    </lineage>
</organism>
<sequence length="68" mass="7440">MVANGTSIGRSIRRLVITGRHSLRLRGPDILEEFGERGGRLCLRCAADSEGLAPTDEDIKKDFPSEIS</sequence>
<gene>
    <name evidence="1" type="ORF">NTJ_10764</name>
</gene>
<name>A0ABN7B2Y5_9HEMI</name>
<reference evidence="1 2" key="1">
    <citation type="submission" date="2023-09" db="EMBL/GenBank/DDBJ databases">
        <title>Nesidiocoris tenuis whole genome shotgun sequence.</title>
        <authorList>
            <person name="Shibata T."/>
            <person name="Shimoda M."/>
            <person name="Kobayashi T."/>
            <person name="Uehara T."/>
        </authorList>
    </citation>
    <scope>NUCLEOTIDE SEQUENCE [LARGE SCALE GENOMIC DNA]</scope>
    <source>
        <strain evidence="1 2">Japan</strain>
    </source>
</reference>